<feature type="domain" description="F-box associated beta-propeller type 1" evidence="2">
    <location>
        <begin position="60"/>
        <end position="160"/>
    </location>
</feature>
<dbReference type="NCBIfam" id="TIGR01640">
    <property type="entry name" value="F_box_assoc_1"/>
    <property type="match status" value="1"/>
</dbReference>
<organism evidence="3 4">
    <name type="scientific">Abeliophyllum distichum</name>
    <dbReference type="NCBI Taxonomy" id="126358"/>
    <lineage>
        <taxon>Eukaryota</taxon>
        <taxon>Viridiplantae</taxon>
        <taxon>Streptophyta</taxon>
        <taxon>Embryophyta</taxon>
        <taxon>Tracheophyta</taxon>
        <taxon>Spermatophyta</taxon>
        <taxon>Magnoliopsida</taxon>
        <taxon>eudicotyledons</taxon>
        <taxon>Gunneridae</taxon>
        <taxon>Pentapetalae</taxon>
        <taxon>asterids</taxon>
        <taxon>lamiids</taxon>
        <taxon>Lamiales</taxon>
        <taxon>Oleaceae</taxon>
        <taxon>Forsythieae</taxon>
        <taxon>Abeliophyllum</taxon>
    </lineage>
</organism>
<keyword evidence="1" id="KW-0812">Transmembrane</keyword>
<feature type="transmembrane region" description="Helical" evidence="1">
    <location>
        <begin position="168"/>
        <end position="188"/>
    </location>
</feature>
<accession>A0ABD1PDK6</accession>
<dbReference type="EMBL" id="JBFOLK010000014">
    <property type="protein sequence ID" value="KAL2461154.1"/>
    <property type="molecule type" value="Genomic_DNA"/>
</dbReference>
<dbReference type="Pfam" id="PF07734">
    <property type="entry name" value="FBA_1"/>
    <property type="match status" value="1"/>
</dbReference>
<keyword evidence="1" id="KW-0472">Membrane</keyword>
<proteinExistence type="predicted"/>
<dbReference type="AlphaFoldDB" id="A0ABD1PDK6"/>
<protein>
    <submittedName>
        <fullName evidence="3">F-box/kelch-repeat protein-like</fullName>
    </submittedName>
</protein>
<name>A0ABD1PDK6_9LAMI</name>
<evidence type="ECO:0000313" key="4">
    <source>
        <dbReference type="Proteomes" id="UP001604336"/>
    </source>
</evidence>
<keyword evidence="1" id="KW-1133">Transmembrane helix</keyword>
<comment type="caution">
    <text evidence="3">The sequence shown here is derived from an EMBL/GenBank/DDBJ whole genome shotgun (WGS) entry which is preliminary data.</text>
</comment>
<evidence type="ECO:0000313" key="3">
    <source>
        <dbReference type="EMBL" id="KAL2461154.1"/>
    </source>
</evidence>
<dbReference type="Proteomes" id="UP001604336">
    <property type="component" value="Unassembled WGS sequence"/>
</dbReference>
<dbReference type="InterPro" id="IPR017451">
    <property type="entry name" value="F-box-assoc_interact_dom"/>
</dbReference>
<dbReference type="InterPro" id="IPR006527">
    <property type="entry name" value="F-box-assoc_dom_typ1"/>
</dbReference>
<evidence type="ECO:0000259" key="2">
    <source>
        <dbReference type="Pfam" id="PF07734"/>
    </source>
</evidence>
<keyword evidence="4" id="KW-1185">Reference proteome</keyword>
<reference evidence="4" key="1">
    <citation type="submission" date="2024-07" db="EMBL/GenBank/DDBJ databases">
        <title>Two chromosome-level genome assemblies of Korean endemic species Abeliophyllum distichum and Forsythia ovata (Oleaceae).</title>
        <authorList>
            <person name="Jang H."/>
        </authorList>
    </citation>
    <scope>NUCLEOTIDE SEQUENCE [LARGE SCALE GENOMIC DNA]</scope>
</reference>
<evidence type="ECO:0000256" key="1">
    <source>
        <dbReference type="SAM" id="Phobius"/>
    </source>
</evidence>
<gene>
    <name evidence="3" type="ORF">Adt_44574</name>
</gene>
<sequence>MLYFIEPSEINVIEYGHEVNIKLDTKLNIPLHNVHAQPPHNNPTIVCKTNEYIELPAASNADQSTVDCGFGFCQETNQCKVLRVLNPGKNQHSNRVAKIHTLGNKSWRSIRFAPSFRYITSPTYLNGVLHWISCGCCRTDLVLPFEFSSECFRSLPQPIISRPIRICMGVIGDCLCLSATFGGVLIFLENKIIYYDPKREELKTHTLPGMGFISEEIVHSPSYISLKDVATGANTKSM</sequence>